<dbReference type="AlphaFoldDB" id="A0A3S1BAW8"/>
<evidence type="ECO:0000313" key="2">
    <source>
        <dbReference type="EMBL" id="RUS79189.1"/>
    </source>
</evidence>
<dbReference type="Proteomes" id="UP000271974">
    <property type="component" value="Unassembled WGS sequence"/>
</dbReference>
<comment type="caution">
    <text evidence="2">The sequence shown here is derived from an EMBL/GenBank/DDBJ whole genome shotgun (WGS) entry which is preliminary data.</text>
</comment>
<sequence length="109" mass="12566">WFIYINLLKDAGELSLRPYKKHRFIACCDTCASGKLRQERQQLPRGTENNKEDDDRRNATSRVYNESLLVQESSADTTKSAQCTTKQQHQSMDASQGSRQNTERWGDHS</sequence>
<evidence type="ECO:0000256" key="1">
    <source>
        <dbReference type="SAM" id="MobiDB-lite"/>
    </source>
</evidence>
<organism evidence="2 3">
    <name type="scientific">Elysia chlorotica</name>
    <name type="common">Eastern emerald elysia</name>
    <name type="synonym">Sea slug</name>
    <dbReference type="NCBI Taxonomy" id="188477"/>
    <lineage>
        <taxon>Eukaryota</taxon>
        <taxon>Metazoa</taxon>
        <taxon>Spiralia</taxon>
        <taxon>Lophotrochozoa</taxon>
        <taxon>Mollusca</taxon>
        <taxon>Gastropoda</taxon>
        <taxon>Heterobranchia</taxon>
        <taxon>Euthyneura</taxon>
        <taxon>Panpulmonata</taxon>
        <taxon>Sacoglossa</taxon>
        <taxon>Placobranchoidea</taxon>
        <taxon>Plakobranchidae</taxon>
        <taxon>Elysia</taxon>
    </lineage>
</organism>
<proteinExistence type="predicted"/>
<evidence type="ECO:0000313" key="3">
    <source>
        <dbReference type="Proteomes" id="UP000271974"/>
    </source>
</evidence>
<feature type="non-terminal residue" evidence="2">
    <location>
        <position position="1"/>
    </location>
</feature>
<reference evidence="2 3" key="1">
    <citation type="submission" date="2019-01" db="EMBL/GenBank/DDBJ databases">
        <title>A draft genome assembly of the solar-powered sea slug Elysia chlorotica.</title>
        <authorList>
            <person name="Cai H."/>
            <person name="Li Q."/>
            <person name="Fang X."/>
            <person name="Li J."/>
            <person name="Curtis N.E."/>
            <person name="Altenburger A."/>
            <person name="Shibata T."/>
            <person name="Feng M."/>
            <person name="Maeda T."/>
            <person name="Schwartz J.A."/>
            <person name="Shigenobu S."/>
            <person name="Lundholm N."/>
            <person name="Nishiyama T."/>
            <person name="Yang H."/>
            <person name="Hasebe M."/>
            <person name="Li S."/>
            <person name="Pierce S.K."/>
            <person name="Wang J."/>
        </authorList>
    </citation>
    <scope>NUCLEOTIDE SEQUENCE [LARGE SCALE GENOMIC DNA]</scope>
    <source>
        <strain evidence="2">EC2010</strain>
        <tissue evidence="2">Whole organism of an adult</tissue>
    </source>
</reference>
<name>A0A3S1BAW8_ELYCH</name>
<feature type="region of interest" description="Disordered" evidence="1">
    <location>
        <begin position="38"/>
        <end position="109"/>
    </location>
</feature>
<accession>A0A3S1BAW8</accession>
<feature type="compositionally biased region" description="Basic and acidic residues" evidence="1">
    <location>
        <begin position="38"/>
        <end position="58"/>
    </location>
</feature>
<keyword evidence="3" id="KW-1185">Reference proteome</keyword>
<feature type="compositionally biased region" description="Polar residues" evidence="1">
    <location>
        <begin position="60"/>
        <end position="100"/>
    </location>
</feature>
<gene>
    <name evidence="2" type="ORF">EGW08_013047</name>
</gene>
<dbReference type="EMBL" id="RQTK01000465">
    <property type="protein sequence ID" value="RUS79189.1"/>
    <property type="molecule type" value="Genomic_DNA"/>
</dbReference>
<protein>
    <submittedName>
        <fullName evidence="2">Uncharacterized protein</fullName>
    </submittedName>
</protein>